<name>A0A1I6BRN2_HYMAR</name>
<sequence>MISSICTLFEGHYHYGVAALTNSLYSQGYRGAVYAGYRGSLPAWTAPAQENPSLNWPGGSTLAVAAELQLHLLPLDTDYHLTNYKPDFMLRVWQQMSTSNALFYFDPDIIVTVPWSLFEEWVGCGVTLCEDVNSPLTKHHPVRTAWRRYFATKGFALRFKEAMYVNGGFVGVREEDKSFLMLWQSLQEAMAPAIGGLNRSAFKGPESLPLAPFGKTDQDALNATVEAWEGTTSLIGQEGMAFKAGARLMSHALGYSKPWLTKPLMQAISGRLPRLADRDYWQSANGPILSQPNGLVRRRQLAIQVAALIGRFYSRK</sequence>
<evidence type="ECO:0000313" key="1">
    <source>
        <dbReference type="EMBL" id="SFQ83591.1"/>
    </source>
</evidence>
<evidence type="ECO:0000313" key="2">
    <source>
        <dbReference type="Proteomes" id="UP000199029"/>
    </source>
</evidence>
<accession>A0A1I6BRN2</accession>
<reference evidence="2" key="1">
    <citation type="submission" date="2016-10" db="EMBL/GenBank/DDBJ databases">
        <authorList>
            <person name="Varghese N."/>
            <person name="Submissions S."/>
        </authorList>
    </citation>
    <scope>NUCLEOTIDE SEQUENCE [LARGE SCALE GENOMIC DNA]</scope>
    <source>
        <strain evidence="2">OR362-8,ATCC BAA-1266,JCM 13504</strain>
    </source>
</reference>
<gene>
    <name evidence="1" type="ORF">SAMN04515668_4997</name>
</gene>
<organism evidence="1 2">
    <name type="scientific">Hymenobacter arizonensis</name>
    <name type="common">Siccationidurans arizonensis</name>
    <dbReference type="NCBI Taxonomy" id="1227077"/>
    <lineage>
        <taxon>Bacteria</taxon>
        <taxon>Pseudomonadati</taxon>
        <taxon>Bacteroidota</taxon>
        <taxon>Cytophagia</taxon>
        <taxon>Cytophagales</taxon>
        <taxon>Hymenobacteraceae</taxon>
        <taxon>Hymenobacter</taxon>
    </lineage>
</organism>
<dbReference type="EMBL" id="FOXS01000012">
    <property type="protein sequence ID" value="SFQ83591.1"/>
    <property type="molecule type" value="Genomic_DNA"/>
</dbReference>
<proteinExistence type="predicted"/>
<evidence type="ECO:0008006" key="3">
    <source>
        <dbReference type="Google" id="ProtNLM"/>
    </source>
</evidence>
<dbReference type="Proteomes" id="UP000199029">
    <property type="component" value="Unassembled WGS sequence"/>
</dbReference>
<dbReference type="STRING" id="1227077.SAMN04515668_4997"/>
<protein>
    <recommendedName>
        <fullName evidence="3">Nucleotide-diphospho-sugar transferase</fullName>
    </recommendedName>
</protein>
<dbReference type="AlphaFoldDB" id="A0A1I6BRN2"/>
<keyword evidence="2" id="KW-1185">Reference proteome</keyword>